<protein>
    <submittedName>
        <fullName evidence="2">Uncharacterized protein</fullName>
    </submittedName>
</protein>
<comment type="caution">
    <text evidence="2">The sequence shown here is derived from an EMBL/GenBank/DDBJ whole genome shotgun (WGS) entry which is preliminary data.</text>
</comment>
<feature type="signal peptide" evidence="1">
    <location>
        <begin position="1"/>
        <end position="27"/>
    </location>
</feature>
<dbReference type="RefSeq" id="WP_377514439.1">
    <property type="nucleotide sequence ID" value="NZ_JBHSQS010000015.1"/>
</dbReference>
<name>A0ABW1HA21_9ACTN</name>
<keyword evidence="3" id="KW-1185">Reference proteome</keyword>
<gene>
    <name evidence="2" type="ORF">ACFQGL_23115</name>
</gene>
<dbReference type="Proteomes" id="UP001596226">
    <property type="component" value="Unassembled WGS sequence"/>
</dbReference>
<keyword evidence="1" id="KW-0732">Signal</keyword>
<evidence type="ECO:0000313" key="3">
    <source>
        <dbReference type="Proteomes" id="UP001596226"/>
    </source>
</evidence>
<organism evidence="2 3">
    <name type="scientific">Micromonospora vulcania</name>
    <dbReference type="NCBI Taxonomy" id="1441873"/>
    <lineage>
        <taxon>Bacteria</taxon>
        <taxon>Bacillati</taxon>
        <taxon>Actinomycetota</taxon>
        <taxon>Actinomycetes</taxon>
        <taxon>Micromonosporales</taxon>
        <taxon>Micromonosporaceae</taxon>
        <taxon>Micromonospora</taxon>
    </lineage>
</organism>
<evidence type="ECO:0000313" key="2">
    <source>
        <dbReference type="EMBL" id="MFC5926230.1"/>
    </source>
</evidence>
<evidence type="ECO:0000256" key="1">
    <source>
        <dbReference type="SAM" id="SignalP"/>
    </source>
</evidence>
<sequence length="124" mass="13451">MRKPIKRAVLAVAVAAALLIGVSVAVAAVRRSQEIDLSVNSYRVSDGGRLLDAQVDVHPDFDIVRAEADETDDRVLLRVSARQPALWWSGADVAQERTVRVMLSRPLNGRTVVDAHTGAVLTNQ</sequence>
<proteinExistence type="predicted"/>
<dbReference type="EMBL" id="JBHSQS010000015">
    <property type="protein sequence ID" value="MFC5926230.1"/>
    <property type="molecule type" value="Genomic_DNA"/>
</dbReference>
<feature type="chain" id="PRO_5046517975" evidence="1">
    <location>
        <begin position="28"/>
        <end position="124"/>
    </location>
</feature>
<accession>A0ABW1HA21</accession>
<reference evidence="3" key="1">
    <citation type="journal article" date="2019" name="Int. J. Syst. Evol. Microbiol.">
        <title>The Global Catalogue of Microorganisms (GCM) 10K type strain sequencing project: providing services to taxonomists for standard genome sequencing and annotation.</title>
        <authorList>
            <consortium name="The Broad Institute Genomics Platform"/>
            <consortium name="The Broad Institute Genome Sequencing Center for Infectious Disease"/>
            <person name="Wu L."/>
            <person name="Ma J."/>
        </authorList>
    </citation>
    <scope>NUCLEOTIDE SEQUENCE [LARGE SCALE GENOMIC DNA]</scope>
    <source>
        <strain evidence="3">CGMCC 4.7144</strain>
    </source>
</reference>